<dbReference type="EMBL" id="DS268487">
    <property type="protein sequence ID" value="EFP10618.1"/>
    <property type="molecule type" value="Genomic_DNA"/>
</dbReference>
<dbReference type="GeneID" id="9805089"/>
<evidence type="ECO:0000313" key="3">
    <source>
        <dbReference type="Proteomes" id="UP000008281"/>
    </source>
</evidence>
<dbReference type="RefSeq" id="XP_003099476.2">
    <property type="nucleotide sequence ID" value="XM_003099428.2"/>
</dbReference>
<dbReference type="Pfam" id="PF07735">
    <property type="entry name" value="FBA_2"/>
    <property type="match status" value="1"/>
</dbReference>
<dbReference type="KEGG" id="crq:GCK72_008984"/>
<name>E3MWD6_CAERE</name>
<dbReference type="InterPro" id="IPR053222">
    <property type="entry name" value="Zygotic_Embryogenesis-Asso"/>
</dbReference>
<sequence length="322" mass="37720">MEPTFPLFRLPENVIIEVIKNLSIDPLFEFSLISTKTKTVAASLGRTAHAVRFTIFRDVDVTVFYGSCIMSLTFYNDSFDALIHLDSNQPISAHSVNENRLVRSSTPFSFNNWLDHIQSVFCCNKPPNVIFWHGNERFEMESLKNAIKSVDHLVVFEHNTEFRIREVLEHFKNPNELTLERNPYEEACEVQKFFIQNYNNLVFRDDVSLDDILLINSERVELSRPISQKQFNRFLKHWICGSNPRLQYMNLFIDTTDLIRGNVHLKGIECMEMSEESMKEIRQNHGIDDNDMVQIRRKEGTTAVIAMKDCETFLYVRFYVLN</sequence>
<dbReference type="InterPro" id="IPR012885">
    <property type="entry name" value="F-box_Sdz-33"/>
</dbReference>
<protein>
    <recommendedName>
        <fullName evidence="1">F-box domain-containing protein</fullName>
    </recommendedName>
</protein>
<dbReference type="FunCoup" id="E3MWD6">
    <property type="interactions" value="1750"/>
</dbReference>
<evidence type="ECO:0000313" key="2">
    <source>
        <dbReference type="EMBL" id="EFP10618.1"/>
    </source>
</evidence>
<dbReference type="AlphaFoldDB" id="E3MWD6"/>
<feature type="domain" description="F-box" evidence="1">
    <location>
        <begin position="4"/>
        <end position="59"/>
    </location>
</feature>
<keyword evidence="3" id="KW-1185">Reference proteome</keyword>
<dbReference type="HOGENOM" id="CLU_028840_1_0_1"/>
<dbReference type="Proteomes" id="UP000008281">
    <property type="component" value="Unassembled WGS sequence"/>
</dbReference>
<dbReference type="OrthoDB" id="1107553at2759"/>
<dbReference type="PANTHER" id="PTHR22899">
    <property type="entry name" value="CYCLIN-RELATED F-BOX FAMILY"/>
    <property type="match status" value="1"/>
</dbReference>
<dbReference type="PROSITE" id="PS50181">
    <property type="entry name" value="FBOX"/>
    <property type="match status" value="1"/>
</dbReference>
<dbReference type="Pfam" id="PF00646">
    <property type="entry name" value="F-box"/>
    <property type="match status" value="1"/>
</dbReference>
<dbReference type="InParanoid" id="E3MWD6"/>
<evidence type="ECO:0000259" key="1">
    <source>
        <dbReference type="PROSITE" id="PS50181"/>
    </source>
</evidence>
<proteinExistence type="predicted"/>
<dbReference type="PANTHER" id="PTHR22899:SF0">
    <property type="entry name" value="F-BOX ASSOCIATED DOMAIN-CONTAINING PROTEIN-RELATED"/>
    <property type="match status" value="1"/>
</dbReference>
<accession>E3MWD6</accession>
<reference evidence="2" key="1">
    <citation type="submission" date="2007-07" db="EMBL/GenBank/DDBJ databases">
        <title>PCAP assembly of the Caenorhabditis remanei genome.</title>
        <authorList>
            <consortium name="The Caenorhabditis remanei Sequencing Consortium"/>
            <person name="Wilson R.K."/>
        </authorList>
    </citation>
    <scope>NUCLEOTIDE SEQUENCE [LARGE SCALE GENOMIC DNA]</scope>
    <source>
        <strain evidence="2">PB4641</strain>
    </source>
</reference>
<gene>
    <name evidence="2" type="ORF">CRE_01172</name>
</gene>
<dbReference type="InterPro" id="IPR001810">
    <property type="entry name" value="F-box_dom"/>
</dbReference>
<organism evidence="3">
    <name type="scientific">Caenorhabditis remanei</name>
    <name type="common">Caenorhabditis vulgaris</name>
    <dbReference type="NCBI Taxonomy" id="31234"/>
    <lineage>
        <taxon>Eukaryota</taxon>
        <taxon>Metazoa</taxon>
        <taxon>Ecdysozoa</taxon>
        <taxon>Nematoda</taxon>
        <taxon>Chromadorea</taxon>
        <taxon>Rhabditida</taxon>
        <taxon>Rhabditina</taxon>
        <taxon>Rhabditomorpha</taxon>
        <taxon>Rhabditoidea</taxon>
        <taxon>Rhabditidae</taxon>
        <taxon>Peloderinae</taxon>
        <taxon>Caenorhabditis</taxon>
    </lineage>
</organism>
<dbReference type="CTD" id="9805089"/>